<evidence type="ECO:0000313" key="10">
    <source>
        <dbReference type="Proteomes" id="UP001281614"/>
    </source>
</evidence>
<dbReference type="EC" id="4.1.2.4" evidence="2"/>
<sequence length="244" mass="26687">MSPPTVAELAKLIDHSVIDPFHTENDLREGVALAKKYKTGQFVTQPFRVKQARELLKGTDIKLQTFVGLPHGSDHTAVKVLQASLALEDGAQEIDMVINISALLSGDVKYVEDEIKAVVETAKRYDVVVKAIIEVFFLNDEQVKTAGLAAERAGVGFVKTSTGTKPDRVPDVERAVKVLRSVLKPTTVIKASGGCYTTDAIVTYYRAGARRFGAFETAKILEGYEELLLRGATGLDWDTIMDDM</sequence>
<dbReference type="PANTHER" id="PTHR10889">
    <property type="entry name" value="DEOXYRIBOSE-PHOSPHATE ALDOLASE"/>
    <property type="match status" value="1"/>
</dbReference>
<dbReference type="GO" id="GO:0009264">
    <property type="term" value="P:deoxyribonucleotide catabolic process"/>
    <property type="evidence" value="ECO:0007669"/>
    <property type="project" value="InterPro"/>
</dbReference>
<dbReference type="PIRSF" id="PIRSF001357">
    <property type="entry name" value="DeoC"/>
    <property type="match status" value="1"/>
</dbReference>
<comment type="similarity">
    <text evidence="1">Belongs to the DeoC/FbaB aldolase family. DeoC type 1 subfamily.</text>
</comment>
<dbReference type="NCBIfam" id="TIGR00126">
    <property type="entry name" value="deoC"/>
    <property type="match status" value="1"/>
</dbReference>
<keyword evidence="5 8" id="KW-0704">Schiff base</keyword>
<evidence type="ECO:0000256" key="8">
    <source>
        <dbReference type="PIRSR" id="PIRSR001357-50"/>
    </source>
</evidence>
<evidence type="ECO:0000256" key="4">
    <source>
        <dbReference type="ARBA" id="ARBA00023239"/>
    </source>
</evidence>
<keyword evidence="10" id="KW-1185">Reference proteome</keyword>
<dbReference type="PANTHER" id="PTHR10889:SF1">
    <property type="entry name" value="DEOXYRIBOSE-PHOSPHATE ALDOLASE"/>
    <property type="match status" value="1"/>
</dbReference>
<dbReference type="GO" id="GO:0016052">
    <property type="term" value="P:carbohydrate catabolic process"/>
    <property type="evidence" value="ECO:0007669"/>
    <property type="project" value="TreeGrafter"/>
</dbReference>
<dbReference type="AlphaFoldDB" id="A0AAD9YML1"/>
<comment type="catalytic activity">
    <reaction evidence="7">
        <text>2-deoxy-D-ribose 5-phosphate = D-glyceraldehyde 3-phosphate + acetaldehyde</text>
        <dbReference type="Rhea" id="RHEA:12821"/>
        <dbReference type="ChEBI" id="CHEBI:15343"/>
        <dbReference type="ChEBI" id="CHEBI:59776"/>
        <dbReference type="ChEBI" id="CHEBI:62877"/>
        <dbReference type="EC" id="4.1.2.4"/>
    </reaction>
</comment>
<dbReference type="InterPro" id="IPR028581">
    <property type="entry name" value="DeoC_typeI"/>
</dbReference>
<evidence type="ECO:0000256" key="1">
    <source>
        <dbReference type="ARBA" id="ARBA00010936"/>
    </source>
</evidence>
<dbReference type="SUPFAM" id="SSF51569">
    <property type="entry name" value="Aldolase"/>
    <property type="match status" value="1"/>
</dbReference>
<proteinExistence type="inferred from homology"/>
<keyword evidence="4" id="KW-0456">Lyase</keyword>
<dbReference type="SMART" id="SM01133">
    <property type="entry name" value="DeoC"/>
    <property type="match status" value="1"/>
</dbReference>
<evidence type="ECO:0000256" key="3">
    <source>
        <dbReference type="ARBA" id="ARBA00022490"/>
    </source>
</evidence>
<organism evidence="9 10">
    <name type="scientific">Colletotrichum kahawae</name>
    <name type="common">Coffee berry disease fungus</name>
    <dbReference type="NCBI Taxonomy" id="34407"/>
    <lineage>
        <taxon>Eukaryota</taxon>
        <taxon>Fungi</taxon>
        <taxon>Dikarya</taxon>
        <taxon>Ascomycota</taxon>
        <taxon>Pezizomycotina</taxon>
        <taxon>Sordariomycetes</taxon>
        <taxon>Hypocreomycetidae</taxon>
        <taxon>Glomerellales</taxon>
        <taxon>Glomerellaceae</taxon>
        <taxon>Colletotrichum</taxon>
        <taxon>Colletotrichum gloeosporioides species complex</taxon>
    </lineage>
</organism>
<dbReference type="InterPro" id="IPR011343">
    <property type="entry name" value="DeoC"/>
</dbReference>
<dbReference type="CDD" id="cd00959">
    <property type="entry name" value="DeoC"/>
    <property type="match status" value="1"/>
</dbReference>
<dbReference type="InterPro" id="IPR002915">
    <property type="entry name" value="DeoC/FbaB/LacD_aldolase"/>
</dbReference>
<dbReference type="Gene3D" id="3.20.20.70">
    <property type="entry name" value="Aldolase class I"/>
    <property type="match status" value="1"/>
</dbReference>
<dbReference type="EMBL" id="VYYT01000065">
    <property type="protein sequence ID" value="KAK2772661.1"/>
    <property type="molecule type" value="Genomic_DNA"/>
</dbReference>
<dbReference type="Pfam" id="PF01791">
    <property type="entry name" value="DeoC"/>
    <property type="match status" value="1"/>
</dbReference>
<evidence type="ECO:0000256" key="6">
    <source>
        <dbReference type="ARBA" id="ARBA00032755"/>
    </source>
</evidence>
<dbReference type="HAMAP" id="MF_00114">
    <property type="entry name" value="DeoC_type1"/>
    <property type="match status" value="1"/>
</dbReference>
<dbReference type="GO" id="GO:0005737">
    <property type="term" value="C:cytoplasm"/>
    <property type="evidence" value="ECO:0007669"/>
    <property type="project" value="InterPro"/>
</dbReference>
<protein>
    <recommendedName>
        <fullName evidence="2">deoxyribose-phosphate aldolase</fullName>
        <ecNumber evidence="2">4.1.2.4</ecNumber>
    </recommendedName>
    <alternativeName>
        <fullName evidence="6">2-deoxy-D-ribose 5-phosphate aldolase</fullName>
    </alternativeName>
</protein>
<evidence type="ECO:0000256" key="5">
    <source>
        <dbReference type="ARBA" id="ARBA00023270"/>
    </source>
</evidence>
<feature type="active site" description="Proton donor/acceptor" evidence="8">
    <location>
        <position position="190"/>
    </location>
</feature>
<comment type="caution">
    <text evidence="9">The sequence shown here is derived from an EMBL/GenBank/DDBJ whole genome shotgun (WGS) entry which is preliminary data.</text>
</comment>
<keyword evidence="3" id="KW-0963">Cytoplasm</keyword>
<evidence type="ECO:0000313" key="9">
    <source>
        <dbReference type="EMBL" id="KAK2772661.1"/>
    </source>
</evidence>
<dbReference type="InterPro" id="IPR013785">
    <property type="entry name" value="Aldolase_TIM"/>
</dbReference>
<accession>A0AAD9YML1</accession>
<evidence type="ECO:0000256" key="7">
    <source>
        <dbReference type="ARBA" id="ARBA00048791"/>
    </source>
</evidence>
<feature type="active site" description="Schiff-base intermediate with acetaldehyde" evidence="8">
    <location>
        <position position="159"/>
    </location>
</feature>
<name>A0AAD9YML1_COLKA</name>
<reference evidence="9" key="1">
    <citation type="submission" date="2023-02" db="EMBL/GenBank/DDBJ databases">
        <title>Colletotrichum kahawae CIFC_Que2 genome sequencing and assembly.</title>
        <authorList>
            <person name="Baroncelli R."/>
        </authorList>
    </citation>
    <scope>NUCLEOTIDE SEQUENCE</scope>
    <source>
        <strain evidence="9">CIFC_Que2</strain>
    </source>
</reference>
<dbReference type="Proteomes" id="UP001281614">
    <property type="component" value="Unassembled WGS sequence"/>
</dbReference>
<dbReference type="GO" id="GO:0004139">
    <property type="term" value="F:deoxyribose-phosphate aldolase activity"/>
    <property type="evidence" value="ECO:0007669"/>
    <property type="project" value="UniProtKB-EC"/>
</dbReference>
<evidence type="ECO:0000256" key="2">
    <source>
        <dbReference type="ARBA" id="ARBA00012515"/>
    </source>
</evidence>
<gene>
    <name evidence="9" type="ORF">CKAH01_13860</name>
</gene>